<reference evidence="1" key="1">
    <citation type="submission" date="2024-04" db="EMBL/GenBank/DDBJ databases">
        <title>Mariniflexile litorale, isolated from the shallow sediments of the Sea of Japan.</title>
        <authorList>
            <person name="Romanenko L."/>
            <person name="Isaeva M."/>
        </authorList>
    </citation>
    <scope>NUCLEOTIDE SEQUENCE [LARGE SCALE GENOMIC DNA]</scope>
    <source>
        <strain evidence="1">KMM 9835</strain>
    </source>
</reference>
<proteinExistence type="predicted"/>
<dbReference type="Proteomes" id="UP001224325">
    <property type="component" value="Chromosome"/>
</dbReference>
<dbReference type="Gene3D" id="3.30.160.100">
    <property type="entry name" value="Ribosome hibernation promotion factor-like"/>
    <property type="match status" value="1"/>
</dbReference>
<evidence type="ECO:0000313" key="1">
    <source>
        <dbReference type="EMBL" id="XBL13110.1"/>
    </source>
</evidence>
<protein>
    <submittedName>
        <fullName evidence="1">HPF/RaiA family ribosome-associated protein</fullName>
    </submittedName>
</protein>
<dbReference type="EMBL" id="CP155618">
    <property type="protein sequence ID" value="XBL13110.1"/>
    <property type="molecule type" value="Genomic_DNA"/>
</dbReference>
<accession>A0AAU7EBV5</accession>
<dbReference type="KEGG" id="mlil:QLS71_012325"/>
<dbReference type="SUPFAM" id="SSF69754">
    <property type="entry name" value="Ribosome binding protein Y (YfiA homologue)"/>
    <property type="match status" value="1"/>
</dbReference>
<dbReference type="InterPro" id="IPR003489">
    <property type="entry name" value="RHF/RaiA"/>
</dbReference>
<gene>
    <name evidence="1" type="ORF">QLS71_012325</name>
</gene>
<dbReference type="InterPro" id="IPR036567">
    <property type="entry name" value="RHF-like"/>
</dbReference>
<name>A0AAU7EBV5_9FLAO</name>
<sequence length="104" mass="11756">MKIQYNTDRTINGGERSQDFFSSQIAEELSRYESQITRIEVHLSDENGKKEGRNKIVCLLEARLEGRKPIVVSNQSDTIELAVSGAIDKLKASLETILGRIKNY</sequence>
<organism evidence="1 2">
    <name type="scientific">Mariniflexile litorale</name>
    <dbReference type="NCBI Taxonomy" id="3045158"/>
    <lineage>
        <taxon>Bacteria</taxon>
        <taxon>Pseudomonadati</taxon>
        <taxon>Bacteroidota</taxon>
        <taxon>Flavobacteriia</taxon>
        <taxon>Flavobacteriales</taxon>
        <taxon>Flavobacteriaceae</taxon>
        <taxon>Mariniflexile</taxon>
    </lineage>
</organism>
<evidence type="ECO:0000313" key="2">
    <source>
        <dbReference type="Proteomes" id="UP001224325"/>
    </source>
</evidence>
<dbReference type="AlphaFoldDB" id="A0AAU7EBV5"/>
<dbReference type="RefSeq" id="WP_308990891.1">
    <property type="nucleotide sequence ID" value="NZ_CP155618.1"/>
</dbReference>
<dbReference type="Pfam" id="PF02482">
    <property type="entry name" value="Ribosomal_S30AE"/>
    <property type="match status" value="1"/>
</dbReference>
<keyword evidence="2" id="KW-1185">Reference proteome</keyword>